<keyword evidence="8" id="KW-0998">Cell outer membrane</keyword>
<feature type="domain" description="TamA POTRA" evidence="14">
    <location>
        <begin position="35"/>
        <end position="111"/>
    </location>
</feature>
<reference evidence="15 16" key="1">
    <citation type="journal article" date="2013" name="Genome Announc.">
        <title>Draft Genome Sequence of Methylophaga lonarensis MPLT, a Haloalkaliphilic (Non-Methane-Utilizing) Methylotroph.</title>
        <authorList>
            <person name="Shetty S.A."/>
            <person name="Marathe N.P."/>
            <person name="Munot H."/>
            <person name="Antony C.P."/>
            <person name="Dhotre D.P."/>
            <person name="Murrell J.C."/>
            <person name="Shouche Y.S."/>
        </authorList>
    </citation>
    <scope>NUCLEOTIDE SEQUENCE [LARGE SCALE GENOMIC DNA]</scope>
    <source>
        <strain evidence="15 16">MPL</strain>
    </source>
</reference>
<dbReference type="eggNOG" id="COG0729">
    <property type="taxonomic scope" value="Bacteria"/>
</dbReference>
<feature type="domain" description="POTRA" evidence="13">
    <location>
        <begin position="124"/>
        <end position="197"/>
    </location>
</feature>
<proteinExistence type="inferred from homology"/>
<evidence type="ECO:0000256" key="7">
    <source>
        <dbReference type="ARBA" id="ARBA00023136"/>
    </source>
</evidence>
<dbReference type="Pfam" id="PF01103">
    <property type="entry name" value="Omp85"/>
    <property type="match status" value="1"/>
</dbReference>
<dbReference type="GO" id="GO:0097347">
    <property type="term" value="C:TAM protein secretion complex"/>
    <property type="evidence" value="ECO:0007669"/>
    <property type="project" value="TreeGrafter"/>
</dbReference>
<comment type="subunit">
    <text evidence="10">Interacts with TamB to form the translocation and assembly module (TAM).</text>
</comment>
<evidence type="ECO:0000256" key="10">
    <source>
        <dbReference type="ARBA" id="ARBA00093548"/>
    </source>
</evidence>
<comment type="similarity">
    <text evidence="2">Belongs to the TamA family.</text>
</comment>
<sequence>MFCNSSRLNPLAVLALIMLLCAGLASADSATPRIEVSLEGAPEGQTDALLNGLGIVRQKNSARLSERLVNRLHLQAIDELQSMLEVYGYYHASIDASLEQQDALWIARYVVSLGETVTVEQVSVNITGSAESDPAFTRLKENFPISPGDNFSHAAYESAKRDILRLAAERGYFDGRLTRQRVNVDPEQNSASIYLDYDSGQRYYFAKPQFPKTVVGESLLEKLTPFEAGDPYEASKVLALRNNLNNSGYFDVSSVQALTDERADGEVDLAIELEPTAKHRYTAGIGYGTDTGARLGLGWENRYVNQRGHRLSADARLSQVTNRIGTEYLMPFWSERISAVGITSELKQQKTDTSESRAFAIGSFYTTTRFGWDETGNIRLLNERFKIADDTTTSTILIPGITWSRTWADDTLYSRRGASLSLSLSGASESLLSDITFGQVIVRGKLIRGLGERGRFITRGTVGATEVNDFDRLPSSLRFFAGGDSSIRGFDFESLGPTDRNDEVVGGRYLAVGSVEYEHMFLQNWGGALFTDFGNAFNSWSDPIEYSVGVGVRWRSPVGLIRVDIARGISADNKPFGFHIVIGPDF</sequence>
<dbReference type="Gene3D" id="2.40.160.50">
    <property type="entry name" value="membrane protein fhac: a member of the omp85/tpsb transporter family"/>
    <property type="match status" value="1"/>
</dbReference>
<evidence type="ECO:0000256" key="2">
    <source>
        <dbReference type="ARBA" id="ARBA00010248"/>
    </source>
</evidence>
<dbReference type="Gene3D" id="3.10.20.310">
    <property type="entry name" value="membrane protein fhac"/>
    <property type="match status" value="3"/>
</dbReference>
<evidence type="ECO:0000256" key="4">
    <source>
        <dbReference type="ARBA" id="ARBA00022452"/>
    </source>
</evidence>
<dbReference type="Pfam" id="PF17243">
    <property type="entry name" value="POTRA_TamA_1"/>
    <property type="match status" value="1"/>
</dbReference>
<comment type="caution">
    <text evidence="15">The sequence shown here is derived from an EMBL/GenBank/DDBJ whole genome shotgun (WGS) entry which is preliminary data.</text>
</comment>
<dbReference type="Proteomes" id="UP000012019">
    <property type="component" value="Unassembled WGS sequence"/>
</dbReference>
<gene>
    <name evidence="15" type="ORF">MPL1_05272</name>
</gene>
<dbReference type="InterPro" id="IPR035243">
    <property type="entry name" value="TamA_POTRA_Dom_1"/>
</dbReference>
<dbReference type="InterPro" id="IPR039910">
    <property type="entry name" value="D15-like"/>
</dbReference>
<dbReference type="GO" id="GO:0009279">
    <property type="term" value="C:cell outer membrane"/>
    <property type="evidence" value="ECO:0007669"/>
    <property type="project" value="UniProtKB-SubCell"/>
</dbReference>
<evidence type="ECO:0000256" key="6">
    <source>
        <dbReference type="ARBA" id="ARBA00022729"/>
    </source>
</evidence>
<evidence type="ECO:0000259" key="12">
    <source>
        <dbReference type="Pfam" id="PF01103"/>
    </source>
</evidence>
<keyword evidence="4" id="KW-1134">Transmembrane beta strand</keyword>
<protein>
    <recommendedName>
        <fullName evidence="3">Translocation and assembly module subunit TamA</fullName>
    </recommendedName>
    <alternativeName>
        <fullName evidence="9">Autotransporter assembly factor TamA</fullName>
    </alternativeName>
</protein>
<dbReference type="PATRIC" id="fig|1286106.3.peg.1059"/>
<comment type="subcellular location">
    <subcellularLocation>
        <location evidence="1">Cell outer membrane</location>
    </subcellularLocation>
</comment>
<feature type="domain" description="Bacterial surface antigen (D15)" evidence="12">
    <location>
        <begin position="308"/>
        <end position="586"/>
    </location>
</feature>
<evidence type="ECO:0000256" key="9">
    <source>
        <dbReference type="ARBA" id="ARBA00033063"/>
    </source>
</evidence>
<dbReference type="Pfam" id="PF07244">
    <property type="entry name" value="POTRA"/>
    <property type="match status" value="2"/>
</dbReference>
<keyword evidence="16" id="KW-1185">Reference proteome</keyword>
<dbReference type="InterPro" id="IPR000184">
    <property type="entry name" value="Bac_surfAg_D15"/>
</dbReference>
<accession>M7NXB8</accession>
<organism evidence="15 16">
    <name type="scientific">Methylophaga lonarensis MPL</name>
    <dbReference type="NCBI Taxonomy" id="1286106"/>
    <lineage>
        <taxon>Bacteria</taxon>
        <taxon>Pseudomonadati</taxon>
        <taxon>Pseudomonadota</taxon>
        <taxon>Gammaproteobacteria</taxon>
        <taxon>Thiotrichales</taxon>
        <taxon>Piscirickettsiaceae</taxon>
        <taxon>Methylophaga</taxon>
    </lineage>
</organism>
<evidence type="ECO:0000313" key="16">
    <source>
        <dbReference type="Proteomes" id="UP000012019"/>
    </source>
</evidence>
<dbReference type="GO" id="GO:0009306">
    <property type="term" value="P:protein secretion"/>
    <property type="evidence" value="ECO:0007669"/>
    <property type="project" value="TreeGrafter"/>
</dbReference>
<evidence type="ECO:0000256" key="8">
    <source>
        <dbReference type="ARBA" id="ARBA00023237"/>
    </source>
</evidence>
<dbReference type="AlphaFoldDB" id="M7NXB8"/>
<name>M7NXB8_9GAMM</name>
<evidence type="ECO:0000313" key="15">
    <source>
        <dbReference type="EMBL" id="EMR13433.1"/>
    </source>
</evidence>
<feature type="chain" id="PRO_5004082540" description="Translocation and assembly module subunit TamA" evidence="11">
    <location>
        <begin position="28"/>
        <end position="586"/>
    </location>
</feature>
<evidence type="ECO:0000259" key="14">
    <source>
        <dbReference type="Pfam" id="PF17243"/>
    </source>
</evidence>
<keyword evidence="5" id="KW-0812">Transmembrane</keyword>
<keyword evidence="6 11" id="KW-0732">Signal</keyword>
<evidence type="ECO:0000259" key="13">
    <source>
        <dbReference type="Pfam" id="PF07244"/>
    </source>
</evidence>
<evidence type="ECO:0000256" key="5">
    <source>
        <dbReference type="ARBA" id="ARBA00022692"/>
    </source>
</evidence>
<evidence type="ECO:0000256" key="3">
    <source>
        <dbReference type="ARBA" id="ARBA00015419"/>
    </source>
</evidence>
<dbReference type="EMBL" id="APHR01000024">
    <property type="protein sequence ID" value="EMR13433.1"/>
    <property type="molecule type" value="Genomic_DNA"/>
</dbReference>
<evidence type="ECO:0000256" key="1">
    <source>
        <dbReference type="ARBA" id="ARBA00004442"/>
    </source>
</evidence>
<dbReference type="STRING" id="1286106.MPL1_05272"/>
<keyword evidence="7" id="KW-0472">Membrane</keyword>
<dbReference type="PANTHER" id="PTHR12815">
    <property type="entry name" value="SORTING AND ASSEMBLY MACHINERY SAMM50 PROTEIN FAMILY MEMBER"/>
    <property type="match status" value="1"/>
</dbReference>
<dbReference type="PANTHER" id="PTHR12815:SF47">
    <property type="entry name" value="TRANSLOCATION AND ASSEMBLY MODULE SUBUNIT TAMA"/>
    <property type="match status" value="1"/>
</dbReference>
<dbReference type="InterPro" id="IPR010827">
    <property type="entry name" value="BamA/TamA_POTRA"/>
</dbReference>
<feature type="signal peptide" evidence="11">
    <location>
        <begin position="1"/>
        <end position="27"/>
    </location>
</feature>
<evidence type="ECO:0000256" key="11">
    <source>
        <dbReference type="SAM" id="SignalP"/>
    </source>
</evidence>
<feature type="domain" description="POTRA" evidence="13">
    <location>
        <begin position="215"/>
        <end position="273"/>
    </location>
</feature>